<accession>A0A0U5CKX0</accession>
<keyword evidence="10" id="KW-1185">Reference proteome</keyword>
<dbReference type="OrthoDB" id="194358at2759"/>
<evidence type="ECO:0000256" key="6">
    <source>
        <dbReference type="ARBA" id="ARBA00023098"/>
    </source>
</evidence>
<dbReference type="InterPro" id="IPR002641">
    <property type="entry name" value="PNPLA_dom"/>
</dbReference>
<evidence type="ECO:0000256" key="1">
    <source>
        <dbReference type="ARBA" id="ARBA00022723"/>
    </source>
</evidence>
<dbReference type="GO" id="GO:0019369">
    <property type="term" value="P:arachidonate metabolic process"/>
    <property type="evidence" value="ECO:0007669"/>
    <property type="project" value="TreeGrafter"/>
</dbReference>
<dbReference type="SUPFAM" id="SSF52151">
    <property type="entry name" value="FabD/lysophospholipase-like"/>
    <property type="match status" value="1"/>
</dbReference>
<protein>
    <recommendedName>
        <fullName evidence="8">PNPLA domain-containing protein</fullName>
    </recommendedName>
</protein>
<dbReference type="PANTHER" id="PTHR24185:SF1">
    <property type="entry name" value="CALCIUM-INDEPENDENT PHOSPHOLIPASE A2-GAMMA"/>
    <property type="match status" value="1"/>
</dbReference>
<gene>
    <name evidence="9" type="ORF">ASPCAL15134</name>
</gene>
<evidence type="ECO:0000256" key="2">
    <source>
        <dbReference type="ARBA" id="ARBA00022771"/>
    </source>
</evidence>
<keyword evidence="5" id="KW-0442">Lipid degradation</keyword>
<dbReference type="GO" id="GO:0047499">
    <property type="term" value="F:calcium-independent phospholipase A2 activity"/>
    <property type="evidence" value="ECO:0007669"/>
    <property type="project" value="TreeGrafter"/>
</dbReference>
<feature type="short sequence motif" description="GXGXXG" evidence="7">
    <location>
        <begin position="154"/>
        <end position="159"/>
    </location>
</feature>
<dbReference type="PANTHER" id="PTHR24185">
    <property type="entry name" value="CALCIUM-INDEPENDENT PHOSPHOLIPASE A2-GAMMA"/>
    <property type="match status" value="1"/>
</dbReference>
<evidence type="ECO:0000256" key="7">
    <source>
        <dbReference type="PROSITE-ProRule" id="PRU01161"/>
    </source>
</evidence>
<sequence length="583" mass="65486">MDAYPPRMHRFPIQHVFDFLYRDTCHKALTLSYNNLFARHLCGEIERSCHQHFERLNSEVISSSRLHWGNIRRLDRSLTLYKSNTTCLFCLRRVPEYHLTCGHCVCCDCILIFGVLHPGREERYRLHCIYDDRGELTVDLKPRTAGVRVIGIDGGGARGATSLELLKELQKLLLHCPLPEMVDIAGGGLIALAHFHLQWPVEKCSKTFESFAVRSFQRSKSLLGTIRAVIKYAVADAIYDETVIESLMKDAYGSSSVFFGENPHAVAGTRVAITAMTHGSQRVIFTNYNGSASIVRRDSGCLHTSHFQDSGYIAIRPKDVAKEPLLWEVARATSAAPLFFKPIQMSIGEFWDGALGFPNPIELTTWEASRLWPGTVVDVSISFGTGEEPKHSNSKNSLYRLLDAFNLLLDGQSEFLKRSTSDQALLRLNTRLPQPIRLDDAGSIPALRESVHLYQPAKESILAAATSLLVSSFFFTIARPAKYDSGIYYCEGSIHCRGDYYQVSSALAKLYSSRIEFITKTEVLARYRTGSQELNQLARTFQPALASSISMNNTGRDKHLPVQISPPRLAVRLIQDPLKMFLM</sequence>
<keyword evidence="6" id="KW-0443">Lipid metabolism</keyword>
<dbReference type="OMA" id="CIRIFGI"/>
<dbReference type="GO" id="GO:0016020">
    <property type="term" value="C:membrane"/>
    <property type="evidence" value="ECO:0007669"/>
    <property type="project" value="TreeGrafter"/>
</dbReference>
<evidence type="ECO:0000256" key="4">
    <source>
        <dbReference type="ARBA" id="ARBA00022833"/>
    </source>
</evidence>
<reference evidence="10" key="1">
    <citation type="journal article" date="2016" name="Genome Announc.">
        <title>Draft genome sequences of fungus Aspergillus calidoustus.</title>
        <authorList>
            <person name="Horn F."/>
            <person name="Linde J."/>
            <person name="Mattern D.J."/>
            <person name="Walther G."/>
            <person name="Guthke R."/>
            <person name="Scherlach K."/>
            <person name="Martin K."/>
            <person name="Brakhage A.A."/>
            <person name="Petzke L."/>
            <person name="Valiante V."/>
        </authorList>
    </citation>
    <scope>NUCLEOTIDE SEQUENCE [LARGE SCALE GENOMIC DNA]</scope>
    <source>
        <strain evidence="10">SF006504</strain>
    </source>
</reference>
<dbReference type="Proteomes" id="UP000054771">
    <property type="component" value="Unassembled WGS sequence"/>
</dbReference>
<dbReference type="GO" id="GO:0046486">
    <property type="term" value="P:glycerolipid metabolic process"/>
    <property type="evidence" value="ECO:0007669"/>
    <property type="project" value="UniProtKB-ARBA"/>
</dbReference>
<dbReference type="PROSITE" id="PS51635">
    <property type="entry name" value="PNPLA"/>
    <property type="match status" value="1"/>
</dbReference>
<keyword evidence="1" id="KW-0479">Metal-binding</keyword>
<dbReference type="GO" id="GO:0016042">
    <property type="term" value="P:lipid catabolic process"/>
    <property type="evidence" value="ECO:0007669"/>
    <property type="project" value="UniProtKB-KW"/>
</dbReference>
<dbReference type="InterPro" id="IPR017907">
    <property type="entry name" value="Znf_RING_CS"/>
</dbReference>
<dbReference type="EMBL" id="CDMC01000058">
    <property type="protein sequence ID" value="CEL12042.1"/>
    <property type="molecule type" value="Genomic_DNA"/>
</dbReference>
<evidence type="ECO:0000313" key="10">
    <source>
        <dbReference type="Proteomes" id="UP000054771"/>
    </source>
</evidence>
<name>A0A0U5CKX0_ASPCI</name>
<comment type="caution">
    <text evidence="7">Lacks conserved residue(s) required for the propagation of feature annotation.</text>
</comment>
<evidence type="ECO:0000313" key="9">
    <source>
        <dbReference type="EMBL" id="CEL12042.1"/>
    </source>
</evidence>
<dbReference type="AlphaFoldDB" id="A0A0U5CKX0"/>
<feature type="short sequence motif" description="DGA/G" evidence="7">
    <location>
        <begin position="352"/>
        <end position="354"/>
    </location>
</feature>
<keyword evidence="3" id="KW-0378">Hydrolase</keyword>
<evidence type="ECO:0000256" key="5">
    <source>
        <dbReference type="ARBA" id="ARBA00022963"/>
    </source>
</evidence>
<dbReference type="Pfam" id="PF01734">
    <property type="entry name" value="Patatin"/>
    <property type="match status" value="1"/>
</dbReference>
<dbReference type="PROSITE" id="PS00518">
    <property type="entry name" value="ZF_RING_1"/>
    <property type="match status" value="1"/>
</dbReference>
<feature type="domain" description="PNPLA" evidence="8">
    <location>
        <begin position="150"/>
        <end position="365"/>
    </location>
</feature>
<organism evidence="9 10">
    <name type="scientific">Aspergillus calidoustus</name>
    <dbReference type="NCBI Taxonomy" id="454130"/>
    <lineage>
        <taxon>Eukaryota</taxon>
        <taxon>Fungi</taxon>
        <taxon>Dikarya</taxon>
        <taxon>Ascomycota</taxon>
        <taxon>Pezizomycotina</taxon>
        <taxon>Eurotiomycetes</taxon>
        <taxon>Eurotiomycetidae</taxon>
        <taxon>Eurotiales</taxon>
        <taxon>Aspergillaceae</taxon>
        <taxon>Aspergillus</taxon>
        <taxon>Aspergillus subgen. Nidulantes</taxon>
    </lineage>
</organism>
<dbReference type="InterPro" id="IPR016035">
    <property type="entry name" value="Acyl_Trfase/lysoPLipase"/>
</dbReference>
<evidence type="ECO:0000256" key="3">
    <source>
        <dbReference type="ARBA" id="ARBA00022801"/>
    </source>
</evidence>
<dbReference type="Gene3D" id="3.40.1090.10">
    <property type="entry name" value="Cytosolic phospholipase A2 catalytic domain"/>
    <property type="match status" value="1"/>
</dbReference>
<dbReference type="GO" id="GO:0008270">
    <property type="term" value="F:zinc ion binding"/>
    <property type="evidence" value="ECO:0007669"/>
    <property type="project" value="UniProtKB-KW"/>
</dbReference>
<dbReference type="STRING" id="454130.A0A0U5CKX0"/>
<proteinExistence type="predicted"/>
<keyword evidence="4" id="KW-0862">Zinc</keyword>
<evidence type="ECO:0000259" key="8">
    <source>
        <dbReference type="PROSITE" id="PS51635"/>
    </source>
</evidence>
<keyword evidence="2" id="KW-0863">Zinc-finger</keyword>